<evidence type="ECO:0000313" key="4">
    <source>
        <dbReference type="Proteomes" id="UP000044602"/>
    </source>
</evidence>
<evidence type="ECO:0000313" key="5">
    <source>
        <dbReference type="Proteomes" id="UP000045706"/>
    </source>
</evidence>
<dbReference type="Proteomes" id="UP000045706">
    <property type="component" value="Unassembled WGS sequence"/>
</dbReference>
<dbReference type="EMBL" id="CVQI01032606">
    <property type="protein sequence ID" value="CRK41792.1"/>
    <property type="molecule type" value="Genomic_DNA"/>
</dbReference>
<evidence type="ECO:0000313" key="3">
    <source>
        <dbReference type="EMBL" id="CRK41792.1"/>
    </source>
</evidence>
<dbReference type="AlphaFoldDB" id="A0A0G4N5S5"/>
<evidence type="ECO:0000313" key="2">
    <source>
        <dbReference type="EMBL" id="CRK40232.1"/>
    </source>
</evidence>
<feature type="non-terminal residue" evidence="3">
    <location>
        <position position="468"/>
    </location>
</feature>
<proteinExistence type="predicted"/>
<sequence>MGPATTSSSPAGEPGFLSRLIRRASMRRSNGSIAAINNFEDASAAAAGRGAPPTNTGPSPGGASEVQGTAPSRRADDVYALRRPVDTVRSKLHKIDEGPAASPSSALKEAPLPAPVVVDDGLPLRKKFMFRHQSLLLTKPTATPAATTTMALPSTMQSTKLRSKPSFRNRFWAASSSNDFGNDIDNKGNVAAAKSTTPRTAYVPRHAASDFSETTAANRRHHRAVSHDSAVGSTANVSMPVLIEHRPMPALTERTDDERNRQQQDVKCIDARRRSHGSQYEAMAHRGASFHARVAADAFVYASHQNQPDKQHHQHQHSLEKRENENPFLVASEKALAGAASQPFNATKEGEDTFTDYDRFVARAHAEEMAMRVNAVRRNWRESKRDSACYSGKRDSPRTSDDESGSSSIDDAIVVKSPGIVHPIAGPGLRRQSSIVAQRISQYIRPPREEAVVRVERPVGRMGIVREV</sequence>
<dbReference type="Proteomes" id="UP000044602">
    <property type="component" value="Unassembled WGS sequence"/>
</dbReference>
<evidence type="ECO:0000256" key="1">
    <source>
        <dbReference type="SAM" id="MobiDB-lite"/>
    </source>
</evidence>
<protein>
    <submittedName>
        <fullName evidence="3">Uncharacterized protein</fullName>
    </submittedName>
</protein>
<organism evidence="3 5">
    <name type="scientific">Verticillium longisporum</name>
    <name type="common">Verticillium dahliae var. longisporum</name>
    <dbReference type="NCBI Taxonomy" id="100787"/>
    <lineage>
        <taxon>Eukaryota</taxon>
        <taxon>Fungi</taxon>
        <taxon>Dikarya</taxon>
        <taxon>Ascomycota</taxon>
        <taxon>Pezizomycotina</taxon>
        <taxon>Sordariomycetes</taxon>
        <taxon>Hypocreomycetidae</taxon>
        <taxon>Glomerellales</taxon>
        <taxon>Plectosphaerellaceae</taxon>
        <taxon>Verticillium</taxon>
    </lineage>
</organism>
<accession>A0A0G4N5S5</accession>
<feature type="region of interest" description="Disordered" evidence="1">
    <location>
        <begin position="44"/>
        <end position="76"/>
    </location>
</feature>
<feature type="compositionally biased region" description="Basic and acidic residues" evidence="1">
    <location>
        <begin position="382"/>
        <end position="401"/>
    </location>
</feature>
<feature type="region of interest" description="Disordered" evidence="1">
    <location>
        <begin position="382"/>
        <end position="411"/>
    </location>
</feature>
<keyword evidence="4" id="KW-1185">Reference proteome</keyword>
<dbReference type="EMBL" id="CVQH01026194">
    <property type="protein sequence ID" value="CRK40232.1"/>
    <property type="molecule type" value="Genomic_DNA"/>
</dbReference>
<name>A0A0G4N5S5_VERLO</name>
<gene>
    <name evidence="2" type="ORF">BN1708_008163</name>
    <name evidence="3" type="ORF">BN1723_005185</name>
</gene>
<reference evidence="4 5" key="1">
    <citation type="submission" date="2015-05" db="EMBL/GenBank/DDBJ databases">
        <authorList>
            <person name="Fogelqvist Johan"/>
        </authorList>
    </citation>
    <scope>NUCLEOTIDE SEQUENCE [LARGE SCALE GENOMIC DNA]</scope>
    <source>
        <strain evidence="2">VL1</strain>
        <strain evidence="3">VL2</strain>
    </source>
</reference>